<comment type="catalytic activity">
    <reaction evidence="6">
        <text>Exonucleolytic cleavage in either 5'- to 3'- or 3'- to 5'-direction to yield nucleoside 5'-phosphates.</text>
        <dbReference type="EC" id="3.1.11.6"/>
    </reaction>
</comment>
<dbReference type="PANTHER" id="PTHR34137:SF1">
    <property type="entry name" value="EXODEOXYRIBONUCLEASE 7 SMALL SUBUNIT"/>
    <property type="match status" value="1"/>
</dbReference>
<dbReference type="PANTHER" id="PTHR34137">
    <property type="entry name" value="EXODEOXYRIBONUCLEASE 7 SMALL SUBUNIT"/>
    <property type="match status" value="1"/>
</dbReference>
<dbReference type="NCBIfam" id="NF002139">
    <property type="entry name" value="PRK00977.1-3"/>
    <property type="match status" value="1"/>
</dbReference>
<organism evidence="7 8">
    <name type="scientific">Schaalia turicensis</name>
    <dbReference type="NCBI Taxonomy" id="131111"/>
    <lineage>
        <taxon>Bacteria</taxon>
        <taxon>Bacillati</taxon>
        <taxon>Actinomycetota</taxon>
        <taxon>Actinomycetes</taxon>
        <taxon>Actinomycetales</taxon>
        <taxon>Actinomycetaceae</taxon>
        <taxon>Schaalia</taxon>
    </lineage>
</organism>
<sequence>MDNELAPVESLSYEQARDELVQIVKQLESGQAPLETTLSQWERGEALANHCKQILDVAASRLDKAEARPQ</sequence>
<dbReference type="GO" id="GO:0009318">
    <property type="term" value="C:exodeoxyribonuclease VII complex"/>
    <property type="evidence" value="ECO:0007669"/>
    <property type="project" value="UniProtKB-UniRule"/>
</dbReference>
<dbReference type="Proteomes" id="UP000234545">
    <property type="component" value="Unassembled WGS sequence"/>
</dbReference>
<dbReference type="EC" id="3.1.11.6" evidence="6"/>
<dbReference type="EMBL" id="PKKJ01000001">
    <property type="protein sequence ID" value="PKY67063.1"/>
    <property type="molecule type" value="Genomic_DNA"/>
</dbReference>
<proteinExistence type="inferred from homology"/>
<evidence type="ECO:0000256" key="1">
    <source>
        <dbReference type="ARBA" id="ARBA00009998"/>
    </source>
</evidence>
<dbReference type="GO" id="GO:0005829">
    <property type="term" value="C:cytosol"/>
    <property type="evidence" value="ECO:0007669"/>
    <property type="project" value="TreeGrafter"/>
</dbReference>
<evidence type="ECO:0000256" key="6">
    <source>
        <dbReference type="HAMAP-Rule" id="MF_00337"/>
    </source>
</evidence>
<comment type="function">
    <text evidence="6">Bidirectionally degrades single-stranded DNA into large acid-insoluble oligonucleotides, which are then degraded further into small acid-soluble oligonucleotides.</text>
</comment>
<evidence type="ECO:0000256" key="5">
    <source>
        <dbReference type="ARBA" id="ARBA00022839"/>
    </source>
</evidence>
<dbReference type="GO" id="GO:0006308">
    <property type="term" value="P:DNA catabolic process"/>
    <property type="evidence" value="ECO:0007669"/>
    <property type="project" value="UniProtKB-UniRule"/>
</dbReference>
<dbReference type="PIRSF" id="PIRSF006488">
    <property type="entry name" value="Exonuc_VII_S"/>
    <property type="match status" value="1"/>
</dbReference>
<keyword evidence="2 6" id="KW-0963">Cytoplasm</keyword>
<dbReference type="AlphaFoldDB" id="A0A2I1I7J7"/>
<keyword evidence="3 6" id="KW-0540">Nuclease</keyword>
<evidence type="ECO:0000256" key="2">
    <source>
        <dbReference type="ARBA" id="ARBA00022490"/>
    </source>
</evidence>
<reference evidence="7 8" key="1">
    <citation type="submission" date="2017-12" db="EMBL/GenBank/DDBJ databases">
        <title>Phylogenetic diversity of female urinary microbiome.</title>
        <authorList>
            <person name="Thomas-White K."/>
            <person name="Wolfe A.J."/>
        </authorList>
    </citation>
    <scope>NUCLEOTIDE SEQUENCE [LARGE SCALE GENOMIC DNA]</scope>
    <source>
        <strain evidence="7 8">UMB0250</strain>
    </source>
</reference>
<dbReference type="GO" id="GO:0008855">
    <property type="term" value="F:exodeoxyribonuclease VII activity"/>
    <property type="evidence" value="ECO:0007669"/>
    <property type="project" value="UniProtKB-UniRule"/>
</dbReference>
<name>A0A2I1I7J7_9ACTO</name>
<dbReference type="InterPro" id="IPR037004">
    <property type="entry name" value="Exonuc_VII_ssu_sf"/>
</dbReference>
<evidence type="ECO:0000313" key="7">
    <source>
        <dbReference type="EMBL" id="PKY67063.1"/>
    </source>
</evidence>
<dbReference type="SUPFAM" id="SSF116842">
    <property type="entry name" value="XseB-like"/>
    <property type="match status" value="1"/>
</dbReference>
<keyword evidence="4 6" id="KW-0378">Hydrolase</keyword>
<keyword evidence="5 6" id="KW-0269">Exonuclease</keyword>
<evidence type="ECO:0000313" key="8">
    <source>
        <dbReference type="Proteomes" id="UP000234545"/>
    </source>
</evidence>
<dbReference type="HAMAP" id="MF_00337">
    <property type="entry name" value="Exonuc_7_S"/>
    <property type="match status" value="1"/>
</dbReference>
<comment type="similarity">
    <text evidence="1 6">Belongs to the XseB family.</text>
</comment>
<dbReference type="OrthoDB" id="5244334at2"/>
<comment type="subunit">
    <text evidence="6">Heterooligomer composed of large and small subunits.</text>
</comment>
<evidence type="ECO:0000256" key="3">
    <source>
        <dbReference type="ARBA" id="ARBA00022722"/>
    </source>
</evidence>
<protein>
    <recommendedName>
        <fullName evidence="6">Exodeoxyribonuclease 7 small subunit</fullName>
        <ecNumber evidence="6">3.1.11.6</ecNumber>
    </recommendedName>
    <alternativeName>
        <fullName evidence="6">Exodeoxyribonuclease VII small subunit</fullName>
        <shortName evidence="6">Exonuclease VII small subunit</shortName>
    </alternativeName>
</protein>
<comment type="caution">
    <text evidence="7">The sequence shown here is derived from an EMBL/GenBank/DDBJ whole genome shotgun (WGS) entry which is preliminary data.</text>
</comment>
<dbReference type="Gene3D" id="1.10.287.1040">
    <property type="entry name" value="Exonuclease VII, small subunit"/>
    <property type="match status" value="1"/>
</dbReference>
<comment type="subcellular location">
    <subcellularLocation>
        <location evidence="6">Cytoplasm</location>
    </subcellularLocation>
</comment>
<dbReference type="RefSeq" id="WP_101627557.1">
    <property type="nucleotide sequence ID" value="NZ_JBQOSN010000001.1"/>
</dbReference>
<gene>
    <name evidence="6" type="primary">xseB</name>
    <name evidence="7" type="ORF">CYJ25_02190</name>
</gene>
<dbReference type="NCBIfam" id="TIGR01280">
    <property type="entry name" value="xseB"/>
    <property type="match status" value="1"/>
</dbReference>
<accession>A0A2I1I7J7</accession>
<dbReference type="InterPro" id="IPR003761">
    <property type="entry name" value="Exonuc_VII_S"/>
</dbReference>
<evidence type="ECO:0000256" key="4">
    <source>
        <dbReference type="ARBA" id="ARBA00022801"/>
    </source>
</evidence>
<dbReference type="Pfam" id="PF02609">
    <property type="entry name" value="Exonuc_VII_S"/>
    <property type="match status" value="1"/>
</dbReference>